<gene>
    <name evidence="1" type="ORF">F441_01168</name>
</gene>
<evidence type="ECO:0000313" key="1">
    <source>
        <dbReference type="EMBL" id="ETP25999.1"/>
    </source>
</evidence>
<reference evidence="1 2" key="1">
    <citation type="submission" date="2013-11" db="EMBL/GenBank/DDBJ databases">
        <title>The Genome Sequence of Phytophthora parasitica CJ01A1.</title>
        <authorList>
            <consortium name="The Broad Institute Genomics Platform"/>
            <person name="Russ C."/>
            <person name="Tyler B."/>
            <person name="Panabieres F."/>
            <person name="Shan W."/>
            <person name="Tripathy S."/>
            <person name="Grunwald N."/>
            <person name="Machado M."/>
            <person name="Johnson C.S."/>
            <person name="Walker B."/>
            <person name="Young S.K."/>
            <person name="Zeng Q."/>
            <person name="Gargeya S."/>
            <person name="Fitzgerald M."/>
            <person name="Haas B."/>
            <person name="Abouelleil A."/>
            <person name="Allen A.W."/>
            <person name="Alvarado L."/>
            <person name="Arachchi H.M."/>
            <person name="Berlin A.M."/>
            <person name="Chapman S.B."/>
            <person name="Gainer-Dewar J."/>
            <person name="Goldberg J."/>
            <person name="Griggs A."/>
            <person name="Gujja S."/>
            <person name="Hansen M."/>
            <person name="Howarth C."/>
            <person name="Imamovic A."/>
            <person name="Ireland A."/>
            <person name="Larimer J."/>
            <person name="McCowan C."/>
            <person name="Murphy C."/>
            <person name="Pearson M."/>
            <person name="Poon T.W."/>
            <person name="Priest M."/>
            <person name="Roberts A."/>
            <person name="Saif S."/>
            <person name="Shea T."/>
            <person name="Sisk P."/>
            <person name="Sykes S."/>
            <person name="Wortman J."/>
            <person name="Nusbaum C."/>
            <person name="Birren B."/>
        </authorList>
    </citation>
    <scope>NUCLEOTIDE SEQUENCE [LARGE SCALE GENOMIC DNA]</scope>
    <source>
        <strain evidence="1 2">CJ01A1</strain>
    </source>
</reference>
<dbReference type="Proteomes" id="UP000018958">
    <property type="component" value="Unassembled WGS sequence"/>
</dbReference>
<organism evidence="1 2">
    <name type="scientific">Phytophthora nicotianae CJ01A1</name>
    <dbReference type="NCBI Taxonomy" id="1317063"/>
    <lineage>
        <taxon>Eukaryota</taxon>
        <taxon>Sar</taxon>
        <taxon>Stramenopiles</taxon>
        <taxon>Oomycota</taxon>
        <taxon>Peronosporomycetes</taxon>
        <taxon>Peronosporales</taxon>
        <taxon>Peronosporaceae</taxon>
        <taxon>Phytophthora</taxon>
    </lineage>
</organism>
<protein>
    <submittedName>
        <fullName evidence="1">Uncharacterized protein</fullName>
    </submittedName>
</protein>
<dbReference type="EMBL" id="ANIX01000231">
    <property type="protein sequence ID" value="ETP25999.1"/>
    <property type="molecule type" value="Genomic_DNA"/>
</dbReference>
<comment type="caution">
    <text evidence="1">The sequence shown here is derived from an EMBL/GenBank/DDBJ whole genome shotgun (WGS) entry which is preliminary data.</text>
</comment>
<evidence type="ECO:0000313" key="2">
    <source>
        <dbReference type="Proteomes" id="UP000018958"/>
    </source>
</evidence>
<accession>W2XVP4</accession>
<proteinExistence type="predicted"/>
<dbReference type="AlphaFoldDB" id="W2XVP4"/>
<name>W2XVP4_PHYNI</name>
<sequence length="69" mass="7780">MSSDDQDQVPPRVCRVCRANVHGHRAVVEVRCGTRPVYMLPHPLAVGGVPERERSRRCTQMPFLRGLAK</sequence>